<reference evidence="2" key="1">
    <citation type="journal article" date="2014" name="BMC Genomics">
        <title>Characterizing the developmental transcriptome of the oriental fruit fly, Bactrocera dorsalis (Diptera: Tephritidae) through comparative genomic analysis with Drosophila melanogaster utilizing modENCODE datasets.</title>
        <authorList>
            <person name="Geib S.M."/>
            <person name="Calla B."/>
            <person name="Hall B."/>
            <person name="Hou S."/>
            <person name="Manoukis N.C."/>
        </authorList>
    </citation>
    <scope>NUCLEOTIDE SEQUENCE</scope>
    <source>
        <strain evidence="2">Punador</strain>
    </source>
</reference>
<name>A0A034W4U7_BACDO</name>
<dbReference type="AlphaFoldDB" id="A0A034W4U7"/>
<accession>A0A034W4U7</accession>
<evidence type="ECO:0000313" key="2">
    <source>
        <dbReference type="EMBL" id="JAC49327.1"/>
    </source>
</evidence>
<feature type="region of interest" description="Disordered" evidence="1">
    <location>
        <begin position="1"/>
        <end position="69"/>
    </location>
</feature>
<protein>
    <submittedName>
        <fullName evidence="2">Uncharacterized protein</fullName>
    </submittedName>
</protein>
<sequence length="111" mass="11999">MSVSASVNFSSSLKLSTGESGSCSSSDWLSTSHSEDNNDNDSNDHHDDNNLIPNDANIRDIGQMSDLGGDNIVGSANVAYNVEQHGCIEISPNHVAMRRSRQRPTNNEHIT</sequence>
<proteinExistence type="predicted"/>
<organism evidence="2">
    <name type="scientific">Bactrocera dorsalis</name>
    <name type="common">Oriental fruit fly</name>
    <name type="synonym">Dacus dorsalis</name>
    <dbReference type="NCBI Taxonomy" id="27457"/>
    <lineage>
        <taxon>Eukaryota</taxon>
        <taxon>Metazoa</taxon>
        <taxon>Ecdysozoa</taxon>
        <taxon>Arthropoda</taxon>
        <taxon>Hexapoda</taxon>
        <taxon>Insecta</taxon>
        <taxon>Pterygota</taxon>
        <taxon>Neoptera</taxon>
        <taxon>Endopterygota</taxon>
        <taxon>Diptera</taxon>
        <taxon>Brachycera</taxon>
        <taxon>Muscomorpha</taxon>
        <taxon>Tephritoidea</taxon>
        <taxon>Tephritidae</taxon>
        <taxon>Bactrocera</taxon>
        <taxon>Bactrocera</taxon>
    </lineage>
</organism>
<dbReference type="EMBL" id="GAKP01009633">
    <property type="protein sequence ID" value="JAC49319.1"/>
    <property type="molecule type" value="Transcribed_RNA"/>
</dbReference>
<dbReference type="EMBL" id="GAKP01009625">
    <property type="protein sequence ID" value="JAC49327.1"/>
    <property type="molecule type" value="Transcribed_RNA"/>
</dbReference>
<feature type="compositionally biased region" description="Low complexity" evidence="1">
    <location>
        <begin position="1"/>
        <end position="32"/>
    </location>
</feature>
<evidence type="ECO:0000256" key="1">
    <source>
        <dbReference type="SAM" id="MobiDB-lite"/>
    </source>
</evidence>